<evidence type="ECO:0000313" key="2">
    <source>
        <dbReference type="EMBL" id="POY75896.1"/>
    </source>
</evidence>
<name>A0A2S5BGJ7_9BASI</name>
<proteinExistence type="predicted"/>
<accession>A0A2S5BGJ7</accession>
<keyword evidence="1" id="KW-0812">Transmembrane</keyword>
<dbReference type="OrthoDB" id="2527732at2759"/>
<dbReference type="Proteomes" id="UP000237144">
    <property type="component" value="Unassembled WGS sequence"/>
</dbReference>
<keyword evidence="1" id="KW-1133">Transmembrane helix</keyword>
<evidence type="ECO:0000256" key="1">
    <source>
        <dbReference type="SAM" id="Phobius"/>
    </source>
</evidence>
<comment type="caution">
    <text evidence="2">The sequence shown here is derived from an EMBL/GenBank/DDBJ whole genome shotgun (WGS) entry which is preliminary data.</text>
</comment>
<dbReference type="EMBL" id="PJQD01000009">
    <property type="protein sequence ID" value="POY75896.1"/>
    <property type="molecule type" value="Genomic_DNA"/>
</dbReference>
<gene>
    <name evidence="2" type="ORF">BMF94_0979</name>
</gene>
<protein>
    <submittedName>
        <fullName evidence="2">Uncharacterized protein</fullName>
    </submittedName>
</protein>
<sequence>MSATRLSSTQTTLASPYAGSIRLAGGIDTPTSAAPQITAADTFHPYTIPPKGALVFQQHVHRYPKPMRRSQKVKLWYRGVFWETLEPWENYLVHALLFTLMSILYFAVSRVFAPSHLTKMTGRAQWYLTGVASVASNPANATMWPHL</sequence>
<evidence type="ECO:0000313" key="3">
    <source>
        <dbReference type="Proteomes" id="UP000237144"/>
    </source>
</evidence>
<dbReference type="STRING" id="741276.A0A2S5BGJ7"/>
<dbReference type="AlphaFoldDB" id="A0A2S5BGJ7"/>
<organism evidence="2 3">
    <name type="scientific">Rhodotorula taiwanensis</name>
    <dbReference type="NCBI Taxonomy" id="741276"/>
    <lineage>
        <taxon>Eukaryota</taxon>
        <taxon>Fungi</taxon>
        <taxon>Dikarya</taxon>
        <taxon>Basidiomycota</taxon>
        <taxon>Pucciniomycotina</taxon>
        <taxon>Microbotryomycetes</taxon>
        <taxon>Sporidiobolales</taxon>
        <taxon>Sporidiobolaceae</taxon>
        <taxon>Rhodotorula</taxon>
    </lineage>
</organism>
<reference evidence="2 3" key="1">
    <citation type="journal article" date="2018" name="Front. Microbiol.">
        <title>Prospects for Fungal Bioremediation of Acidic Radioactive Waste Sites: Characterization and Genome Sequence of Rhodotorula taiwanensis MD1149.</title>
        <authorList>
            <person name="Tkavc R."/>
            <person name="Matrosova V.Y."/>
            <person name="Grichenko O.E."/>
            <person name="Gostincar C."/>
            <person name="Volpe R.P."/>
            <person name="Klimenkova P."/>
            <person name="Gaidamakova E.K."/>
            <person name="Zhou C.E."/>
            <person name="Stewart B.J."/>
            <person name="Lyman M.G."/>
            <person name="Malfatti S.A."/>
            <person name="Rubinfeld B."/>
            <person name="Courtot M."/>
            <person name="Singh J."/>
            <person name="Dalgard C.L."/>
            <person name="Hamilton T."/>
            <person name="Frey K.G."/>
            <person name="Gunde-Cimerman N."/>
            <person name="Dugan L."/>
            <person name="Daly M.J."/>
        </authorList>
    </citation>
    <scope>NUCLEOTIDE SEQUENCE [LARGE SCALE GENOMIC DNA]</scope>
    <source>
        <strain evidence="2 3">MD1149</strain>
    </source>
</reference>
<keyword evidence="1" id="KW-0472">Membrane</keyword>
<keyword evidence="3" id="KW-1185">Reference proteome</keyword>
<feature type="transmembrane region" description="Helical" evidence="1">
    <location>
        <begin position="91"/>
        <end position="113"/>
    </location>
</feature>